<reference evidence="3" key="1">
    <citation type="submission" date="2009-11" db="EMBL/GenBank/DDBJ databases">
        <title>The complete genome of Sulfurospirillum deleyianum DSM 6946.</title>
        <authorList>
            <consortium name="US DOE Joint Genome Institute (JGI-PGF)"/>
            <person name="Lucas S."/>
            <person name="Copeland A."/>
            <person name="Lapidus A."/>
            <person name="Glavina del Rio T."/>
            <person name="Dalin E."/>
            <person name="Tice H."/>
            <person name="Bruce D."/>
            <person name="Goodwin L."/>
            <person name="Pitluck S."/>
            <person name="Kyrpides N."/>
            <person name="Mavromatis K."/>
            <person name="Ivanova N."/>
            <person name="Ovchinnikova G."/>
            <person name="Munk A.C."/>
            <person name="Lu M."/>
            <person name="Brettin T."/>
            <person name="Detter J.C."/>
            <person name="Han C."/>
            <person name="Tapia R."/>
            <person name="Larimer F."/>
            <person name="Land M."/>
            <person name="Hauser L."/>
            <person name="Markowitz V."/>
            <person name="Cheng J.F."/>
            <person name="Hugenholtz P."/>
            <person name="Woyke T."/>
            <person name="Wu D."/>
            <person name="Aumann P."/>
            <person name="Schneider S."/>
            <person name="Lang E."/>
            <person name="Spring S."/>
            <person name="Klenk H.P."/>
            <person name="Eisen J.A."/>
        </authorList>
    </citation>
    <scope>NUCLEOTIDE SEQUENCE [LARGE SCALE GENOMIC DNA]</scope>
    <source>
        <strain evidence="3">ATCC 51133 / DSM 6946 / 5175</strain>
    </source>
</reference>
<feature type="transmembrane region" description="Helical" evidence="1">
    <location>
        <begin position="31"/>
        <end position="51"/>
    </location>
</feature>
<dbReference type="STRING" id="525898.Sdel_0493"/>
<evidence type="ECO:0000256" key="1">
    <source>
        <dbReference type="SAM" id="Phobius"/>
    </source>
</evidence>
<proteinExistence type="predicted"/>
<accession>D1AZR3</accession>
<name>D1AZR3_SULD5</name>
<dbReference type="EMBL" id="CP001816">
    <property type="protein sequence ID" value="ACZ11530.1"/>
    <property type="molecule type" value="Genomic_DNA"/>
</dbReference>
<dbReference type="OrthoDB" id="5340002at2"/>
<dbReference type="AlphaFoldDB" id="D1AZR3"/>
<evidence type="ECO:0000313" key="3">
    <source>
        <dbReference type="Proteomes" id="UP000002222"/>
    </source>
</evidence>
<keyword evidence="1" id="KW-1133">Transmembrane helix</keyword>
<keyword evidence="3" id="KW-1185">Reference proteome</keyword>
<organism evidence="2 3">
    <name type="scientific">Sulfurospirillum deleyianum (strain ATCC 51133 / DSM 6946 / 5175)</name>
    <dbReference type="NCBI Taxonomy" id="525898"/>
    <lineage>
        <taxon>Bacteria</taxon>
        <taxon>Pseudomonadati</taxon>
        <taxon>Campylobacterota</taxon>
        <taxon>Epsilonproteobacteria</taxon>
        <taxon>Campylobacterales</taxon>
        <taxon>Sulfurospirillaceae</taxon>
        <taxon>Sulfurospirillum</taxon>
    </lineage>
</organism>
<sequence length="113" mass="12730">MQLLLFIAIVLLLSAFWYAKKEVLSTRTKLLLLGCILMTIVAGAFYEWNVAQKSAHNRAMLNAFKQGKTLVCGQREVHQKDFIFVSGTMSFIPSDTNKNDKGVVIDIFTCNLK</sequence>
<dbReference type="HOGENOM" id="CLU_168822_0_0_7"/>
<gene>
    <name evidence="2" type="ordered locus">Sdel_0493</name>
</gene>
<dbReference type="RefSeq" id="WP_012856296.1">
    <property type="nucleotide sequence ID" value="NC_013512.1"/>
</dbReference>
<evidence type="ECO:0000313" key="2">
    <source>
        <dbReference type="EMBL" id="ACZ11530.1"/>
    </source>
</evidence>
<protein>
    <submittedName>
        <fullName evidence="2">Uncharacterized protein</fullName>
    </submittedName>
</protein>
<dbReference type="Proteomes" id="UP000002222">
    <property type="component" value="Chromosome"/>
</dbReference>
<keyword evidence="1" id="KW-0472">Membrane</keyword>
<reference evidence="2 3" key="2">
    <citation type="journal article" date="2010" name="Stand. Genomic Sci.">
        <title>Complete genome sequence of Sulfurospirillum deleyianum type strain (5175).</title>
        <authorList>
            <person name="Sikorski J."/>
            <person name="Lapidus A."/>
            <person name="Copeland A."/>
            <person name="Glavina Del Rio T."/>
            <person name="Nolan M."/>
            <person name="Lucas S."/>
            <person name="Chen F."/>
            <person name="Tice H."/>
            <person name="Cheng J.F."/>
            <person name="Saunders E."/>
            <person name="Bruce D."/>
            <person name="Goodwin L."/>
            <person name="Pitluck S."/>
            <person name="Ovchinnikova G."/>
            <person name="Pati A."/>
            <person name="Ivanova N."/>
            <person name="Mavromatis K."/>
            <person name="Chen A."/>
            <person name="Palaniappan K."/>
            <person name="Chain P."/>
            <person name="Land M."/>
            <person name="Hauser L."/>
            <person name="Chang Y.J."/>
            <person name="Jeffries C.D."/>
            <person name="Brettin T."/>
            <person name="Detter J.C."/>
            <person name="Han C."/>
            <person name="Rohde M."/>
            <person name="Lang E."/>
            <person name="Spring S."/>
            <person name="Goker M."/>
            <person name="Bristow J."/>
            <person name="Eisen J.A."/>
            <person name="Markowitz V."/>
            <person name="Hugenholtz P."/>
            <person name="Kyrpides N.C."/>
            <person name="Klenk H.P."/>
        </authorList>
    </citation>
    <scope>NUCLEOTIDE SEQUENCE [LARGE SCALE GENOMIC DNA]</scope>
    <source>
        <strain evidence="3">ATCC 51133 / DSM 6946 / 5175</strain>
    </source>
</reference>
<dbReference type="KEGG" id="sdl:Sdel_0493"/>
<keyword evidence="1" id="KW-0812">Transmembrane</keyword>